<proteinExistence type="predicted"/>
<gene>
    <name evidence="3" type="ORF">DCHRY22_LOCUS7469</name>
</gene>
<protein>
    <submittedName>
        <fullName evidence="3">(African queen) hypothetical protein</fullName>
    </submittedName>
</protein>
<evidence type="ECO:0000313" key="3">
    <source>
        <dbReference type="EMBL" id="CAG9566897.1"/>
    </source>
</evidence>
<feature type="region of interest" description="Disordered" evidence="2">
    <location>
        <begin position="283"/>
        <end position="308"/>
    </location>
</feature>
<feature type="coiled-coil region" evidence="1">
    <location>
        <begin position="99"/>
        <end position="161"/>
    </location>
</feature>
<comment type="caution">
    <text evidence="3">The sequence shown here is derived from an EMBL/GenBank/DDBJ whole genome shotgun (WGS) entry which is preliminary data.</text>
</comment>
<dbReference type="OrthoDB" id="7481147at2759"/>
<evidence type="ECO:0000256" key="2">
    <source>
        <dbReference type="SAM" id="MobiDB-lite"/>
    </source>
</evidence>
<keyword evidence="4" id="KW-1185">Reference proteome</keyword>
<dbReference type="AlphaFoldDB" id="A0A8J2QST1"/>
<evidence type="ECO:0000313" key="4">
    <source>
        <dbReference type="Proteomes" id="UP000789524"/>
    </source>
</evidence>
<name>A0A8J2QST1_9NEOP</name>
<sequence>MEVSLMDFECFEQQFTELISEFQTLSTTESHLRNAVRAEAVRAEAAEAARDAALRASAESQASAAAATVGAEQASKALAVAQDELVTIKMQYELADRQRTLFEENCIELNNKLNEMKTELEQLRPLQTSYKTLQQQFVELQKRIQKATEDADNEARSLESELHRVSRCAGGGSEVRERARLAAAAHARDKRLAMDEMKHTMRELQHARAEIARLTTVVVELEGQLCKQEEIKANKYDFEETISELKAALEAERNDTARLQKTLAKALSDNAILASELHNNDNDAQARITSPNNSPHSHDCPIDSFLAE</sequence>
<feature type="coiled-coil region" evidence="1">
    <location>
        <begin position="190"/>
        <end position="269"/>
    </location>
</feature>
<accession>A0A8J2QST1</accession>
<dbReference type="EMBL" id="CAKASE010000057">
    <property type="protein sequence ID" value="CAG9566897.1"/>
    <property type="molecule type" value="Genomic_DNA"/>
</dbReference>
<evidence type="ECO:0000256" key="1">
    <source>
        <dbReference type="SAM" id="Coils"/>
    </source>
</evidence>
<reference evidence="3" key="1">
    <citation type="submission" date="2021-09" db="EMBL/GenBank/DDBJ databases">
        <authorList>
            <person name="Martin H S."/>
        </authorList>
    </citation>
    <scope>NUCLEOTIDE SEQUENCE</scope>
</reference>
<organism evidence="3 4">
    <name type="scientific">Danaus chrysippus</name>
    <name type="common">African queen</name>
    <dbReference type="NCBI Taxonomy" id="151541"/>
    <lineage>
        <taxon>Eukaryota</taxon>
        <taxon>Metazoa</taxon>
        <taxon>Ecdysozoa</taxon>
        <taxon>Arthropoda</taxon>
        <taxon>Hexapoda</taxon>
        <taxon>Insecta</taxon>
        <taxon>Pterygota</taxon>
        <taxon>Neoptera</taxon>
        <taxon>Endopterygota</taxon>
        <taxon>Lepidoptera</taxon>
        <taxon>Glossata</taxon>
        <taxon>Ditrysia</taxon>
        <taxon>Papilionoidea</taxon>
        <taxon>Nymphalidae</taxon>
        <taxon>Danainae</taxon>
        <taxon>Danaini</taxon>
        <taxon>Danaina</taxon>
        <taxon>Danaus</taxon>
        <taxon>Anosia</taxon>
    </lineage>
</organism>
<dbReference type="Proteomes" id="UP000789524">
    <property type="component" value="Unassembled WGS sequence"/>
</dbReference>
<keyword evidence="1" id="KW-0175">Coiled coil</keyword>